<keyword evidence="4 6" id="KW-1133">Transmembrane helix</keyword>
<gene>
    <name evidence="7" type="primary">fetB</name>
    <name evidence="7" type="ORF">GWO12_09590</name>
</gene>
<feature type="transmembrane region" description="Helical" evidence="6">
    <location>
        <begin position="226"/>
        <end position="249"/>
    </location>
</feature>
<keyword evidence="5 6" id="KW-0472">Membrane</keyword>
<evidence type="ECO:0000313" key="8">
    <source>
        <dbReference type="Proteomes" id="UP000702544"/>
    </source>
</evidence>
<evidence type="ECO:0000256" key="1">
    <source>
        <dbReference type="ARBA" id="ARBA00004141"/>
    </source>
</evidence>
<feature type="transmembrane region" description="Helical" evidence="6">
    <location>
        <begin position="41"/>
        <end position="62"/>
    </location>
</feature>
<evidence type="ECO:0000256" key="4">
    <source>
        <dbReference type="ARBA" id="ARBA00022989"/>
    </source>
</evidence>
<comment type="subcellular location">
    <subcellularLocation>
        <location evidence="1">Membrane</location>
        <topology evidence="1">Multi-pass membrane protein</topology>
    </subcellularLocation>
</comment>
<organism evidence="7 8">
    <name type="scientific">Candidatus Kutchimonas denitrificans</name>
    <dbReference type="NCBI Taxonomy" id="3056748"/>
    <lineage>
        <taxon>Bacteria</taxon>
        <taxon>Pseudomonadati</taxon>
        <taxon>Gemmatimonadota</taxon>
        <taxon>Gemmatimonadia</taxon>
        <taxon>Candidatus Palauibacterales</taxon>
        <taxon>Candidatus Palauibacteraceae</taxon>
        <taxon>Candidatus Kutchimonas</taxon>
    </lineage>
</organism>
<dbReference type="PANTHER" id="PTHR30028:SF0">
    <property type="entry name" value="PROTEIN ALUMINUM SENSITIVE 3"/>
    <property type="match status" value="1"/>
</dbReference>
<feature type="transmembrane region" description="Helical" evidence="6">
    <location>
        <begin position="96"/>
        <end position="121"/>
    </location>
</feature>
<proteinExistence type="inferred from homology"/>
<reference evidence="7 8" key="1">
    <citation type="submission" date="2020-01" db="EMBL/GenBank/DDBJ databases">
        <title>Genomes assembled from Gulf of Kutch pelagic sediment metagenomes.</title>
        <authorList>
            <person name="Chandrashekar M."/>
            <person name="Mahajan M.S."/>
            <person name="Dave K.J."/>
            <person name="Vatsa P."/>
            <person name="Nathani N.M."/>
        </authorList>
    </citation>
    <scope>NUCLEOTIDE SEQUENCE [LARGE SCALE GENOMIC DNA]</scope>
    <source>
        <strain evidence="7">KS3-K002</strain>
    </source>
</reference>
<feature type="transmembrane region" description="Helical" evidence="6">
    <location>
        <begin position="68"/>
        <end position="84"/>
    </location>
</feature>
<dbReference type="Pfam" id="PF03649">
    <property type="entry name" value="UPF0014"/>
    <property type="match status" value="1"/>
</dbReference>
<keyword evidence="3 6" id="KW-0812">Transmembrane</keyword>
<protein>
    <submittedName>
        <fullName evidence="7">Iron export ABC transporter permease subunit FetB</fullName>
    </submittedName>
</protein>
<feature type="transmembrane region" description="Helical" evidence="6">
    <location>
        <begin position="133"/>
        <end position="151"/>
    </location>
</feature>
<dbReference type="Proteomes" id="UP000702544">
    <property type="component" value="Unassembled WGS sequence"/>
</dbReference>
<evidence type="ECO:0000256" key="6">
    <source>
        <dbReference type="SAM" id="Phobius"/>
    </source>
</evidence>
<evidence type="ECO:0000256" key="2">
    <source>
        <dbReference type="ARBA" id="ARBA00005268"/>
    </source>
</evidence>
<feature type="transmembrane region" description="Helical" evidence="6">
    <location>
        <begin position="12"/>
        <end position="29"/>
    </location>
</feature>
<comment type="similarity">
    <text evidence="2">Belongs to the UPF0014 family.</text>
</comment>
<dbReference type="EMBL" id="JAACAK010000072">
    <property type="protein sequence ID" value="NIR75346.1"/>
    <property type="molecule type" value="Genomic_DNA"/>
</dbReference>
<evidence type="ECO:0000256" key="3">
    <source>
        <dbReference type="ARBA" id="ARBA00022692"/>
    </source>
</evidence>
<feature type="transmembrane region" description="Helical" evidence="6">
    <location>
        <begin position="186"/>
        <end position="206"/>
    </location>
</feature>
<dbReference type="GO" id="GO:0005886">
    <property type="term" value="C:plasma membrane"/>
    <property type="evidence" value="ECO:0007669"/>
    <property type="project" value="TreeGrafter"/>
</dbReference>
<sequence>MDILSSPVIDISWLDLVGAAGLILLSVGITRWQGTRLAGSFLLGGVRTVVQLTVVGYVLVYIFNVNQWYWVMAALLLMTVVATREAVGRQDSRPSILYGITGLSLAVGSGFTLFYVSAVVVQVEPWYNPRYTIPLFGMIVGNAMNAAALAAERLAAELSMRRGEVEAYLALGADSAEAAREPVRSALRAALIPTLNSLMVVGIVALPGMMTGQILGGVSPLTAIRYQIVVMFMLAGSVTLTATLVTIGYRRRFFTTAEQLRLRPE</sequence>
<dbReference type="PANTHER" id="PTHR30028">
    <property type="entry name" value="UPF0014 INNER MEMBRANE PROTEIN YBBM-RELATED"/>
    <property type="match status" value="1"/>
</dbReference>
<name>A0AAE5C9C5_9BACT</name>
<dbReference type="AlphaFoldDB" id="A0AAE5C9C5"/>
<evidence type="ECO:0000256" key="5">
    <source>
        <dbReference type="ARBA" id="ARBA00023136"/>
    </source>
</evidence>
<dbReference type="InterPro" id="IPR005226">
    <property type="entry name" value="UPF0014_fam"/>
</dbReference>
<evidence type="ECO:0000313" key="7">
    <source>
        <dbReference type="EMBL" id="NIR75346.1"/>
    </source>
</evidence>
<accession>A0AAE5C9C5</accession>
<comment type="caution">
    <text evidence="7">The sequence shown here is derived from an EMBL/GenBank/DDBJ whole genome shotgun (WGS) entry which is preliminary data.</text>
</comment>